<organism evidence="1 2">
    <name type="scientific">Quercus suber</name>
    <name type="common">Cork oak</name>
    <dbReference type="NCBI Taxonomy" id="58331"/>
    <lineage>
        <taxon>Eukaryota</taxon>
        <taxon>Viridiplantae</taxon>
        <taxon>Streptophyta</taxon>
        <taxon>Embryophyta</taxon>
        <taxon>Tracheophyta</taxon>
        <taxon>Spermatophyta</taxon>
        <taxon>Magnoliopsida</taxon>
        <taxon>eudicotyledons</taxon>
        <taxon>Gunneridae</taxon>
        <taxon>Pentapetalae</taxon>
        <taxon>rosids</taxon>
        <taxon>fabids</taxon>
        <taxon>Fagales</taxon>
        <taxon>Fagaceae</taxon>
        <taxon>Quercus</taxon>
    </lineage>
</organism>
<accession>A0AAW0LU07</accession>
<evidence type="ECO:0000313" key="2">
    <source>
        <dbReference type="Proteomes" id="UP000237347"/>
    </source>
</evidence>
<reference evidence="1 2" key="1">
    <citation type="journal article" date="2018" name="Sci. Data">
        <title>The draft genome sequence of cork oak.</title>
        <authorList>
            <person name="Ramos A.M."/>
            <person name="Usie A."/>
            <person name="Barbosa P."/>
            <person name="Barros P.M."/>
            <person name="Capote T."/>
            <person name="Chaves I."/>
            <person name="Simoes F."/>
            <person name="Abreu I."/>
            <person name="Carrasquinho I."/>
            <person name="Faro C."/>
            <person name="Guimaraes J.B."/>
            <person name="Mendonca D."/>
            <person name="Nobrega F."/>
            <person name="Rodrigues L."/>
            <person name="Saibo N.J.M."/>
            <person name="Varela M.C."/>
            <person name="Egas C."/>
            <person name="Matos J."/>
            <person name="Miguel C.M."/>
            <person name="Oliveira M.M."/>
            <person name="Ricardo C.P."/>
            <person name="Goncalves S."/>
        </authorList>
    </citation>
    <scope>NUCLEOTIDE SEQUENCE [LARGE SCALE GENOMIC DNA]</scope>
    <source>
        <strain evidence="2">cv. HL8</strain>
    </source>
</reference>
<comment type="caution">
    <text evidence="1">The sequence shown here is derived from an EMBL/GenBank/DDBJ whole genome shotgun (WGS) entry which is preliminary data.</text>
</comment>
<dbReference type="AlphaFoldDB" id="A0AAW0LU07"/>
<dbReference type="Proteomes" id="UP000237347">
    <property type="component" value="Unassembled WGS sequence"/>
</dbReference>
<dbReference type="EMBL" id="PKMF04000060">
    <property type="protein sequence ID" value="KAK7853933.1"/>
    <property type="molecule type" value="Genomic_DNA"/>
</dbReference>
<keyword evidence="2" id="KW-1185">Reference proteome</keyword>
<name>A0AAW0LU07_QUESU</name>
<evidence type="ECO:0000313" key="1">
    <source>
        <dbReference type="EMBL" id="KAK7853933.1"/>
    </source>
</evidence>
<dbReference type="InterPro" id="IPR027417">
    <property type="entry name" value="P-loop_NTPase"/>
</dbReference>
<dbReference type="Gene3D" id="3.40.50.300">
    <property type="entry name" value="P-loop containing nucleotide triphosphate hydrolases"/>
    <property type="match status" value="1"/>
</dbReference>
<gene>
    <name evidence="1" type="ORF">CFP56_034112</name>
</gene>
<proteinExistence type="predicted"/>
<sequence>MGGGTGWTSQWWVANAVSRSLSQTQPYSLSPSSFSRGLSLIHLQALPPSSNMRSPFCSSVTNDADNVNECDFNFDADVGKSVEFFHTVDEGYSSVGGYSAQTMVELENGVNEGIVGDSMVAFDDESDMGLERFEDPCRGYAWTQALLGLKADEIRLYGDLSPSKYNGDKIVPVLASRVKQIAGRAGP</sequence>
<protein>
    <submittedName>
        <fullName evidence="1">Uncharacterized protein</fullName>
    </submittedName>
</protein>